<dbReference type="EMBL" id="WNWR01000518">
    <property type="protein sequence ID" value="KAE9975763.1"/>
    <property type="molecule type" value="Genomic_DNA"/>
</dbReference>
<reference evidence="3 6" key="1">
    <citation type="submission" date="2019-11" db="EMBL/GenBank/DDBJ databases">
        <title>Venturia inaequalis Genome Resource.</title>
        <authorList>
            <person name="Lichtner F.J."/>
        </authorList>
    </citation>
    <scope>NUCLEOTIDE SEQUENCE [LARGE SCALE GENOMIC DNA]</scope>
    <source>
        <strain evidence="4 7">120213</strain>
        <strain evidence="3">Bline_iso_100314</strain>
        <strain evidence="5 8">DMI_063113</strain>
    </source>
</reference>
<dbReference type="Pfam" id="PF08238">
    <property type="entry name" value="Sel1"/>
    <property type="match status" value="5"/>
</dbReference>
<evidence type="ECO:0000313" key="5">
    <source>
        <dbReference type="EMBL" id="KAE9975763.1"/>
    </source>
</evidence>
<dbReference type="Proteomes" id="UP000433883">
    <property type="component" value="Unassembled WGS sequence"/>
</dbReference>
<evidence type="ECO:0000256" key="1">
    <source>
        <dbReference type="ARBA" id="ARBA00022737"/>
    </source>
</evidence>
<name>A0A8H3U1I8_VENIN</name>
<organism evidence="3 6">
    <name type="scientific">Venturia inaequalis</name>
    <name type="common">Apple scab fungus</name>
    <dbReference type="NCBI Taxonomy" id="5025"/>
    <lineage>
        <taxon>Eukaryota</taxon>
        <taxon>Fungi</taxon>
        <taxon>Dikarya</taxon>
        <taxon>Ascomycota</taxon>
        <taxon>Pezizomycotina</taxon>
        <taxon>Dothideomycetes</taxon>
        <taxon>Pleosporomycetidae</taxon>
        <taxon>Venturiales</taxon>
        <taxon>Venturiaceae</taxon>
        <taxon>Venturia</taxon>
    </lineage>
</organism>
<evidence type="ECO:0000313" key="3">
    <source>
        <dbReference type="EMBL" id="KAE9962191.1"/>
    </source>
</evidence>
<keyword evidence="1" id="KW-0677">Repeat</keyword>
<feature type="region of interest" description="Disordered" evidence="2">
    <location>
        <begin position="90"/>
        <end position="110"/>
    </location>
</feature>
<dbReference type="InterPro" id="IPR006597">
    <property type="entry name" value="Sel1-like"/>
</dbReference>
<dbReference type="EMBL" id="WNWS01000527">
    <property type="protein sequence ID" value="KAE9966295.1"/>
    <property type="molecule type" value="Genomic_DNA"/>
</dbReference>
<dbReference type="PANTHER" id="PTHR46430:SF2">
    <property type="entry name" value="CHITIN SYNTHASE REGULATORY FACTOR 4"/>
    <property type="match status" value="1"/>
</dbReference>
<keyword evidence="8" id="KW-1185">Reference proteome</keyword>
<sequence>MYYLSDQQTGQRSSDMGDAELLDDDEIGDLIDLLDGFIGRKETHSARFKGMEGIKIKSRWPTESIDGNEPDSLRPLSFALNNYTAQEYRDEIAEQSSSQGSDYTPTSQGSKVKVWSSDQYKYASRTPNTEKSASFEATEEKIPYWNDDQIFGPSSPTPTTMSRLNSISTTRSGAATYRSSFNNDMLPSLFPPISSPFSERFLPSEHGWNNFSASIPHSDKEVEDCLFKTMSQILSSPQRQRVTRLDWAEDVLRHCTISAAHAIRMIKMDPKSNSGNPLLSEMELKMMETAIQILKELQHAQDGRAYFLGARYIESGEEKEALHLLAYRNGYVRSLFYLGKLSEDRKLTEEARKRYEDAARREDAACLQALARAHLNGHLGVKKDKQTGILLLQRAAASADKDYPDPLYDLALLHLEPPLSKPQSRFKLRNSKSLVAFDPATAIGLLRKASLLGHAPSQLRLGQLYLTGLDDVSIMALRKASLRRDSQVSTSTTSMASSNIETDPALARHYFHLAAQRGLAEADYEIARCIMMSTDDTSKLSKEHARLAVTHASRALFDKVPLAYGIMGKIYEDGIGTRKNLEKAEKVYFEGGKKGDAWARKRSDELRSRGVGVSGTDAIYKRDAS</sequence>
<dbReference type="Proteomes" id="UP000490939">
    <property type="component" value="Unassembled WGS sequence"/>
</dbReference>
<dbReference type="InterPro" id="IPR051726">
    <property type="entry name" value="Chitin_Synth_Reg"/>
</dbReference>
<proteinExistence type="predicted"/>
<feature type="compositionally biased region" description="Polar residues" evidence="2">
    <location>
        <begin position="94"/>
        <end position="110"/>
    </location>
</feature>
<dbReference type="Proteomes" id="UP000447873">
    <property type="component" value="Unassembled WGS sequence"/>
</dbReference>
<dbReference type="SUPFAM" id="SSF81901">
    <property type="entry name" value="HCP-like"/>
    <property type="match status" value="1"/>
</dbReference>
<gene>
    <name evidence="3" type="ORF">BLS_000678</name>
    <name evidence="5" type="ORF">EG327_008338</name>
    <name evidence="4" type="ORF">EG328_009014</name>
</gene>
<evidence type="ECO:0000313" key="6">
    <source>
        <dbReference type="Proteomes" id="UP000433883"/>
    </source>
</evidence>
<dbReference type="PANTHER" id="PTHR46430">
    <property type="entry name" value="PROTEIN SKT5-RELATED"/>
    <property type="match status" value="1"/>
</dbReference>
<evidence type="ECO:0000313" key="7">
    <source>
        <dbReference type="Proteomes" id="UP000447873"/>
    </source>
</evidence>
<evidence type="ECO:0000256" key="2">
    <source>
        <dbReference type="SAM" id="MobiDB-lite"/>
    </source>
</evidence>
<dbReference type="AlphaFoldDB" id="A0A8H3U1I8"/>
<accession>A0A8H3U1I8</accession>
<protein>
    <submittedName>
        <fullName evidence="3">Uncharacterized protein</fullName>
    </submittedName>
</protein>
<dbReference type="InterPro" id="IPR011990">
    <property type="entry name" value="TPR-like_helical_dom_sf"/>
</dbReference>
<dbReference type="Gene3D" id="1.25.40.10">
    <property type="entry name" value="Tetratricopeptide repeat domain"/>
    <property type="match status" value="2"/>
</dbReference>
<dbReference type="SMART" id="SM00671">
    <property type="entry name" value="SEL1"/>
    <property type="match status" value="4"/>
</dbReference>
<evidence type="ECO:0000313" key="8">
    <source>
        <dbReference type="Proteomes" id="UP000490939"/>
    </source>
</evidence>
<evidence type="ECO:0000313" key="4">
    <source>
        <dbReference type="EMBL" id="KAE9966295.1"/>
    </source>
</evidence>
<comment type="caution">
    <text evidence="3">The sequence shown here is derived from an EMBL/GenBank/DDBJ whole genome shotgun (WGS) entry which is preliminary data.</text>
</comment>
<dbReference type="EMBL" id="WNWQ01001129">
    <property type="protein sequence ID" value="KAE9962191.1"/>
    <property type="molecule type" value="Genomic_DNA"/>
</dbReference>